<dbReference type="GO" id="GO:0000166">
    <property type="term" value="F:nucleotide binding"/>
    <property type="evidence" value="ECO:0007669"/>
    <property type="project" value="UniProtKB-KW"/>
</dbReference>
<evidence type="ECO:0000313" key="10">
    <source>
        <dbReference type="EMBL" id="UYL95485.1"/>
    </source>
</evidence>
<protein>
    <recommendedName>
        <fullName evidence="2 8">RNA-directed RNA polymerase catalytic subunit</fullName>
        <ecNumber evidence="1 8">2.7.7.48</ecNumber>
    </recommendedName>
</protein>
<dbReference type="GO" id="GO:0039694">
    <property type="term" value="P:viral RNA genome replication"/>
    <property type="evidence" value="ECO:0007669"/>
    <property type="project" value="InterPro"/>
</dbReference>
<evidence type="ECO:0000256" key="6">
    <source>
        <dbReference type="ARBA" id="ARBA00022741"/>
    </source>
</evidence>
<evidence type="ECO:0000256" key="8">
    <source>
        <dbReference type="RuleBase" id="RU004330"/>
    </source>
</evidence>
<keyword evidence="7" id="KW-0693">Viral RNA replication</keyword>
<evidence type="ECO:0000256" key="7">
    <source>
        <dbReference type="ARBA" id="ARBA00022953"/>
    </source>
</evidence>
<reference evidence="10" key="1">
    <citation type="submission" date="2022-05" db="EMBL/GenBank/DDBJ databases">
        <authorList>
            <person name="Cao W."/>
            <person name="Jia N."/>
            <person name="Lam T.T.-Y."/>
            <person name="Ni X."/>
            <person name="Liu J."/>
        </authorList>
    </citation>
    <scope>NUCLEOTIDE SEQUENCE</scope>
    <source>
        <strain evidence="10">TIGMIC 1</strain>
    </source>
</reference>
<sequence>MQCRANSFLRATLLKEKSRLNLVRLAGPHPREAVHARLKNISHLYQYVNVPPLAVGVTAHKVAESVLRSIEYNRLPNNGLGQRPTQMWPHSGNYPFDQITSNFSPQACREMFKDFIKANHQNIDQCLASTWEYVTTTNSDVLTKGRQTWDPINERSVPSAQAYRELVRLYDEQQQGRRPTLLGLLNCFHEELGKQELTIKRRERVTTTENVRDPRTGLLIKVTKSKVRVRTSTLNGEEVYQNCFQRATSFCAYLKSKERGKLERRAIASANMVLRAHLHIVEKFHLLLSDHLPGSVIGVGGDEKKNKILQVLGSLKGNIGPDELALQATEDVTKYNECLAPECFALFHNMIMDNDLRRELGIPLVNKELEALSNIFTHTFYLLASKRIWMGKGHTVANATDMSNMNWTDECLPMMNDVTREWYQKAASHIEAGYLKAPYGMLMGMLNAASTTMALAAVDWRKEATTDCKTARSSDDSMTVFSAANEKDLRVNIQRLYDNLRLMGINISTKKTRFFRIGFGELTSWYQDGEFTGQYGVETSALRPVGNNPADDFHSVASQTNTSLRTGTTNIFGAQARLCIGVDNCRRLWKVNKAPGKRPGVSGLVQVLSDGGLNPWNWSTSHLPEIPLKEHYSSTEEEKRYLERVMNPDNPFTAAPHETTTYSVELGQLVDVEMDIPRNLFNLQKRSNATRRSLLRKEEDDFKRVCQEINDTFEAVDPVSALVTPRTTTSMADSLSTQLTAERGALHSASVSFTPEELAEIEAALELLKRD</sequence>
<accession>A0A9E7V267</accession>
<keyword evidence="4" id="KW-0808">Transferase</keyword>
<evidence type="ECO:0000256" key="4">
    <source>
        <dbReference type="ARBA" id="ARBA00022679"/>
    </source>
</evidence>
<dbReference type="Pfam" id="PF00602">
    <property type="entry name" value="Flu_PB1"/>
    <property type="match status" value="1"/>
</dbReference>
<dbReference type="EMBL" id="ON746457">
    <property type="protein sequence ID" value="UYL95485.1"/>
    <property type="molecule type" value="Viral_cRNA"/>
</dbReference>
<dbReference type="EC" id="2.7.7.48" evidence="1 8"/>
<keyword evidence="5" id="KW-0548">Nucleotidyltransferase</keyword>
<evidence type="ECO:0000256" key="3">
    <source>
        <dbReference type="ARBA" id="ARBA00022484"/>
    </source>
</evidence>
<feature type="domain" description="RdRp catalytic" evidence="9">
    <location>
        <begin position="314"/>
        <end position="513"/>
    </location>
</feature>
<evidence type="ECO:0000256" key="1">
    <source>
        <dbReference type="ARBA" id="ARBA00012494"/>
    </source>
</evidence>
<evidence type="ECO:0000256" key="5">
    <source>
        <dbReference type="ARBA" id="ARBA00022695"/>
    </source>
</evidence>
<evidence type="ECO:0000259" key="9">
    <source>
        <dbReference type="PROSITE" id="PS50525"/>
    </source>
</evidence>
<evidence type="ECO:0000256" key="2">
    <source>
        <dbReference type="ARBA" id="ARBA00020035"/>
    </source>
</evidence>
<name>A0A9E7V267_9ORTO</name>
<proteinExistence type="predicted"/>
<dbReference type="GO" id="GO:0003723">
    <property type="term" value="F:RNA binding"/>
    <property type="evidence" value="ECO:0007669"/>
    <property type="project" value="InterPro"/>
</dbReference>
<comment type="catalytic activity">
    <reaction evidence="8">
        <text>RNA(n) + a ribonucleoside 5'-triphosphate = RNA(n+1) + diphosphate</text>
        <dbReference type="Rhea" id="RHEA:21248"/>
        <dbReference type="Rhea" id="RHEA-COMP:14527"/>
        <dbReference type="Rhea" id="RHEA-COMP:17342"/>
        <dbReference type="ChEBI" id="CHEBI:33019"/>
        <dbReference type="ChEBI" id="CHEBI:61557"/>
        <dbReference type="ChEBI" id="CHEBI:140395"/>
        <dbReference type="EC" id="2.7.7.48"/>
    </reaction>
</comment>
<dbReference type="InterPro" id="IPR007099">
    <property type="entry name" value="RNA-dir_pol_NSvirus"/>
</dbReference>
<organism evidence="10">
    <name type="scientific">Yushu Ortho tick virus 1</name>
    <dbReference type="NCBI Taxonomy" id="2972259"/>
    <lineage>
        <taxon>Viruses</taxon>
        <taxon>Riboviria</taxon>
        <taxon>Orthornavirae</taxon>
        <taxon>Negarnaviricota</taxon>
        <taxon>Polyploviricotina</taxon>
        <taxon>Insthoviricetes</taxon>
        <taxon>Articulavirales</taxon>
        <taxon>Orthomyxoviridae</taxon>
    </lineage>
</organism>
<dbReference type="GO" id="GO:0003968">
    <property type="term" value="F:RNA-directed RNA polymerase activity"/>
    <property type="evidence" value="ECO:0007669"/>
    <property type="project" value="UniProtKB-KW"/>
</dbReference>
<keyword evidence="3 8" id="KW-0696">RNA-directed RNA polymerase</keyword>
<dbReference type="InterPro" id="IPR001407">
    <property type="entry name" value="RNA_pol_PB1_influenza"/>
</dbReference>
<keyword evidence="6" id="KW-0547">Nucleotide-binding</keyword>
<dbReference type="PROSITE" id="PS50525">
    <property type="entry name" value="RDRP_SSRNA_NEG_SEG"/>
    <property type="match status" value="1"/>
</dbReference>